<protein>
    <recommendedName>
        <fullName evidence="5">Peptidase S8/S53 domain-containing protein</fullName>
    </recommendedName>
</protein>
<sequence>MPDCAEAVYSNDYFDFLAPKEYMEDIPPGDYCVQELDEDFVVVYDEMRGRTLKTGEFSYGVIPKCFGLLNNVALGESGILKVRDQPNLALTGRGVLMGFIDTDFDYTNPLFCNTDGTTRVERIWNQEDRSGMPPKGFLYGTEFTREQINAELMRNRDSMTAKIPYADGHGTFLAALAAGSEDFGNQFSGAAPNCDIAFVQLKRAKQYLKDFYFIPDETPVFQENDIMAGIRYLNMLAIELRKPLSVCIALGTNMGNRGGGSPLANTLNEISNRRQRCVSVACGNEADKRHHFLGGIQGQNAQEHVEISVSDGVEGFIAEMWAMAPELYEVTVISPTGERFRALPTAPGSHTEYRFLFEGTFVTVDYLLTGAANRNELIYIRFDKPIPGVWVVNVSVRNFADGVYHVWLPMTDMITGDVIFIRSNPDTTITVPSDAEAPITVAGYNGVDGSIYFESGRGYTATNMIKPDIAAPAVDVYGPVGEGKFETRSGTSVAAAITAGAGALMLEWTGVRRNDISATTANIKNYFIRGAMRDDSREYPNREWGDCGNIVSS</sequence>
<dbReference type="GO" id="GO:0004252">
    <property type="term" value="F:serine-type endopeptidase activity"/>
    <property type="evidence" value="ECO:0007669"/>
    <property type="project" value="InterPro"/>
</dbReference>
<dbReference type="Gene3D" id="3.40.50.200">
    <property type="entry name" value="Peptidase S8/S53 domain"/>
    <property type="match status" value="1"/>
</dbReference>
<keyword evidence="2" id="KW-0645">Protease</keyword>
<dbReference type="HOGENOM" id="CLU_025670_0_0_9"/>
<evidence type="ECO:0000313" key="7">
    <source>
        <dbReference type="Proteomes" id="UP000012589"/>
    </source>
</evidence>
<gene>
    <name evidence="6" type="ORF">C823_03678</name>
</gene>
<dbReference type="InterPro" id="IPR017310">
    <property type="entry name" value="Pept_S8A_subtilisin_clostridia"/>
</dbReference>
<dbReference type="InterPro" id="IPR034045">
    <property type="entry name" value="Pep_S8_CspA-like"/>
</dbReference>
<dbReference type="GO" id="GO:0006508">
    <property type="term" value="P:proteolysis"/>
    <property type="evidence" value="ECO:0007669"/>
    <property type="project" value="UniProtKB-KW"/>
</dbReference>
<evidence type="ECO:0000256" key="1">
    <source>
        <dbReference type="ARBA" id="ARBA00011073"/>
    </source>
</evidence>
<dbReference type="SUPFAM" id="SSF52743">
    <property type="entry name" value="Subtilisin-like"/>
    <property type="match status" value="1"/>
</dbReference>
<feature type="domain" description="Peptidase S8/S53" evidence="5">
    <location>
        <begin position="92"/>
        <end position="297"/>
    </location>
</feature>
<dbReference type="Pfam" id="PF00082">
    <property type="entry name" value="Peptidase_S8"/>
    <property type="match status" value="2"/>
</dbReference>
<dbReference type="eggNOG" id="COG1404">
    <property type="taxonomic scope" value="Bacteria"/>
</dbReference>
<dbReference type="OrthoDB" id="9762689at2"/>
<accession>N2AAP0</accession>
<dbReference type="InterPro" id="IPR015500">
    <property type="entry name" value="Peptidase_S8_subtilisin-rel"/>
</dbReference>
<evidence type="ECO:0000313" key="6">
    <source>
        <dbReference type="EMBL" id="EMZ23503.1"/>
    </source>
</evidence>
<evidence type="ECO:0000256" key="3">
    <source>
        <dbReference type="ARBA" id="ARBA00022801"/>
    </source>
</evidence>
<reference evidence="6 7" key="1">
    <citation type="journal article" date="2014" name="Genome Announc.">
        <title>Draft genome sequences of the altered schaedler flora, a defined bacterial community from gnotobiotic mice.</title>
        <authorList>
            <person name="Wannemuehler M.J."/>
            <person name="Overstreet A.M."/>
            <person name="Ward D.V."/>
            <person name="Phillips G.J."/>
        </authorList>
    </citation>
    <scope>NUCLEOTIDE SEQUENCE [LARGE SCALE GENOMIC DNA]</scope>
    <source>
        <strain evidence="6 7">ASF492</strain>
    </source>
</reference>
<keyword evidence="3" id="KW-0378">Hydrolase</keyword>
<dbReference type="PANTHER" id="PTHR43399">
    <property type="entry name" value="SUBTILISIN-RELATED"/>
    <property type="match status" value="1"/>
</dbReference>
<dbReference type="AlphaFoldDB" id="N2AAP0"/>
<comment type="caution">
    <text evidence="6">The sequence shown here is derived from an EMBL/GenBank/DDBJ whole genome shotgun (WGS) entry which is preliminary data.</text>
</comment>
<keyword evidence="7" id="KW-1185">Reference proteome</keyword>
<dbReference type="PANTHER" id="PTHR43399:SF4">
    <property type="entry name" value="CELL WALL-ASSOCIATED PROTEASE"/>
    <property type="match status" value="1"/>
</dbReference>
<evidence type="ECO:0000259" key="5">
    <source>
        <dbReference type="Pfam" id="PF00082"/>
    </source>
</evidence>
<dbReference type="InterPro" id="IPR036852">
    <property type="entry name" value="Peptidase_S8/S53_dom_sf"/>
</dbReference>
<dbReference type="PATRIC" id="fig|1235802.3.peg.3887"/>
<name>N2AAP0_9FIRM</name>
<organism evidence="6 7">
    <name type="scientific">Eubacterium plexicaudatum ASF492</name>
    <dbReference type="NCBI Taxonomy" id="1235802"/>
    <lineage>
        <taxon>Bacteria</taxon>
        <taxon>Bacillati</taxon>
        <taxon>Bacillota</taxon>
        <taxon>Clostridia</taxon>
        <taxon>Eubacteriales</taxon>
        <taxon>Eubacteriaceae</taxon>
        <taxon>Eubacterium</taxon>
    </lineage>
</organism>
<dbReference type="EMBL" id="AQFT01000107">
    <property type="protein sequence ID" value="EMZ23503.1"/>
    <property type="molecule type" value="Genomic_DNA"/>
</dbReference>
<dbReference type="Gene3D" id="2.60.120.1290">
    <property type="match status" value="1"/>
</dbReference>
<dbReference type="PRINTS" id="PR00723">
    <property type="entry name" value="SUBTILISIN"/>
</dbReference>
<feature type="domain" description="Peptidase S8/S53" evidence="5">
    <location>
        <begin position="424"/>
        <end position="527"/>
    </location>
</feature>
<keyword evidence="4" id="KW-0720">Serine protease</keyword>
<dbReference type="Proteomes" id="UP000012589">
    <property type="component" value="Unassembled WGS sequence"/>
</dbReference>
<proteinExistence type="inferred from homology"/>
<comment type="similarity">
    <text evidence="1">Belongs to the peptidase S8 family.</text>
</comment>
<dbReference type="InterPro" id="IPR051048">
    <property type="entry name" value="Peptidase_S8/S53_subtilisin"/>
</dbReference>
<dbReference type="STRING" id="1235802.C823_03678"/>
<dbReference type="CDD" id="cd07478">
    <property type="entry name" value="Peptidases_S8_CspA-like"/>
    <property type="match status" value="1"/>
</dbReference>
<dbReference type="InterPro" id="IPR000209">
    <property type="entry name" value="Peptidase_S8/S53_dom"/>
</dbReference>
<dbReference type="PIRSF" id="PIRSF037894">
    <property type="entry name" value="Subtilisin_rel_CspABC"/>
    <property type="match status" value="1"/>
</dbReference>
<evidence type="ECO:0000256" key="4">
    <source>
        <dbReference type="ARBA" id="ARBA00022825"/>
    </source>
</evidence>
<evidence type="ECO:0000256" key="2">
    <source>
        <dbReference type="ARBA" id="ARBA00022670"/>
    </source>
</evidence>